<dbReference type="SUPFAM" id="SSF81383">
    <property type="entry name" value="F-box domain"/>
    <property type="match status" value="1"/>
</dbReference>
<sequence>MNPCQVKSRKLNRKLMKSRKSNGWVEFLPEEVIAQVLSNLPVKYLMQLRCVCKAWNTLLSHPNFIKLHLQQSKQNTPQILCISQDFSILPLSLHTLLNNPSIIKSTKNCFPLPSNPDYFYQFIGSCNGLFCFLVIELNHSTNNWFQLWNPATNLLSNKFGYHICNHSFIYGFSFGYDNSTDTYTTLNFRHHQLEIFSSRSNVGKIIQLPGMSPLFCWHLDPVPYKYKFFIYDVYLNGTINLLARDNAKQILIISFNLATHTYTKLLPPQDFGAVSLHFPTIHVFQDSLYFSHHTQKTHFIIWKMTEFGIQNSWTQFLRIRYTDLDIHRTHRHFLVPLCLYDSGIVLVQGAKDARLQVIVYNSSENRIEKTRMHKQIKWIFNQNYVESMVPILSGSHLTSVKHVYIDTKKCLLDNFVKPLLSNLVKPLSDLRSWFLELTNIKSLTISTYTLQVLSLVPDLLKVEFPSLCNLKLLNIEMKPAADRLSNKLIDTKLIVDYLLQNSPSAKVRFIEFVPKLVEAS</sequence>
<dbReference type="InterPro" id="IPR001810">
    <property type="entry name" value="F-box_dom"/>
</dbReference>
<accession>A0A9D4X1U4</accession>
<dbReference type="CDD" id="cd22157">
    <property type="entry name" value="F-box_AtFBW1-like"/>
    <property type="match status" value="1"/>
</dbReference>
<dbReference type="Proteomes" id="UP001058974">
    <property type="component" value="Chromosome 5"/>
</dbReference>
<proteinExistence type="predicted"/>
<dbReference type="PANTHER" id="PTHR31672:SF13">
    <property type="entry name" value="F-BOX PROTEIN CPR30-LIKE"/>
    <property type="match status" value="1"/>
</dbReference>
<protein>
    <recommendedName>
        <fullName evidence="1">F-box domain-containing protein</fullName>
    </recommendedName>
</protein>
<dbReference type="EMBL" id="JAMSHJ010000005">
    <property type="protein sequence ID" value="KAI5410656.1"/>
    <property type="molecule type" value="Genomic_DNA"/>
</dbReference>
<dbReference type="Pfam" id="PF00646">
    <property type="entry name" value="F-box"/>
    <property type="match status" value="1"/>
</dbReference>
<reference evidence="2 3" key="1">
    <citation type="journal article" date="2022" name="Nat. Genet.">
        <title>Improved pea reference genome and pan-genome highlight genomic features and evolutionary characteristics.</title>
        <authorList>
            <person name="Yang T."/>
            <person name="Liu R."/>
            <person name="Luo Y."/>
            <person name="Hu S."/>
            <person name="Wang D."/>
            <person name="Wang C."/>
            <person name="Pandey M.K."/>
            <person name="Ge S."/>
            <person name="Xu Q."/>
            <person name="Li N."/>
            <person name="Li G."/>
            <person name="Huang Y."/>
            <person name="Saxena R.K."/>
            <person name="Ji Y."/>
            <person name="Li M."/>
            <person name="Yan X."/>
            <person name="He Y."/>
            <person name="Liu Y."/>
            <person name="Wang X."/>
            <person name="Xiang C."/>
            <person name="Varshney R.K."/>
            <person name="Ding H."/>
            <person name="Gao S."/>
            <person name="Zong X."/>
        </authorList>
    </citation>
    <scope>NUCLEOTIDE SEQUENCE [LARGE SCALE GENOMIC DNA]</scope>
    <source>
        <strain evidence="2 3">cv. Zhongwan 6</strain>
    </source>
</reference>
<dbReference type="InterPro" id="IPR050796">
    <property type="entry name" value="SCF_F-box_component"/>
</dbReference>
<dbReference type="PROSITE" id="PS50181">
    <property type="entry name" value="FBOX"/>
    <property type="match status" value="1"/>
</dbReference>
<gene>
    <name evidence="2" type="ORF">KIW84_055977</name>
</gene>
<dbReference type="AlphaFoldDB" id="A0A9D4X1U4"/>
<dbReference type="Gramene" id="Psat05G0597700-T1">
    <property type="protein sequence ID" value="KAI5410656.1"/>
    <property type="gene ID" value="KIW84_055977"/>
</dbReference>
<name>A0A9D4X1U4_PEA</name>
<dbReference type="Gene3D" id="1.20.1280.50">
    <property type="match status" value="1"/>
</dbReference>
<dbReference type="PANTHER" id="PTHR31672">
    <property type="entry name" value="BNACNNG10540D PROTEIN"/>
    <property type="match status" value="1"/>
</dbReference>
<feature type="domain" description="F-box" evidence="1">
    <location>
        <begin position="22"/>
        <end position="67"/>
    </location>
</feature>
<dbReference type="SMART" id="SM00256">
    <property type="entry name" value="FBOX"/>
    <property type="match status" value="1"/>
</dbReference>
<keyword evidence="3" id="KW-1185">Reference proteome</keyword>
<dbReference type="InterPro" id="IPR017451">
    <property type="entry name" value="F-box-assoc_interact_dom"/>
</dbReference>
<comment type="caution">
    <text evidence="2">The sequence shown here is derived from an EMBL/GenBank/DDBJ whole genome shotgun (WGS) entry which is preliminary data.</text>
</comment>
<organism evidence="2 3">
    <name type="scientific">Pisum sativum</name>
    <name type="common">Garden pea</name>
    <name type="synonym">Lathyrus oleraceus</name>
    <dbReference type="NCBI Taxonomy" id="3888"/>
    <lineage>
        <taxon>Eukaryota</taxon>
        <taxon>Viridiplantae</taxon>
        <taxon>Streptophyta</taxon>
        <taxon>Embryophyta</taxon>
        <taxon>Tracheophyta</taxon>
        <taxon>Spermatophyta</taxon>
        <taxon>Magnoliopsida</taxon>
        <taxon>eudicotyledons</taxon>
        <taxon>Gunneridae</taxon>
        <taxon>Pentapetalae</taxon>
        <taxon>rosids</taxon>
        <taxon>fabids</taxon>
        <taxon>Fabales</taxon>
        <taxon>Fabaceae</taxon>
        <taxon>Papilionoideae</taxon>
        <taxon>50 kb inversion clade</taxon>
        <taxon>NPAAA clade</taxon>
        <taxon>Hologalegina</taxon>
        <taxon>IRL clade</taxon>
        <taxon>Fabeae</taxon>
        <taxon>Lathyrus</taxon>
    </lineage>
</organism>
<evidence type="ECO:0000313" key="2">
    <source>
        <dbReference type="EMBL" id="KAI5410656.1"/>
    </source>
</evidence>
<dbReference type="InterPro" id="IPR036047">
    <property type="entry name" value="F-box-like_dom_sf"/>
</dbReference>
<evidence type="ECO:0000259" key="1">
    <source>
        <dbReference type="PROSITE" id="PS50181"/>
    </source>
</evidence>
<dbReference type="NCBIfam" id="TIGR01640">
    <property type="entry name" value="F_box_assoc_1"/>
    <property type="match status" value="1"/>
</dbReference>
<evidence type="ECO:0000313" key="3">
    <source>
        <dbReference type="Proteomes" id="UP001058974"/>
    </source>
</evidence>